<evidence type="ECO:0000313" key="2">
    <source>
        <dbReference type="Proteomes" id="UP000241690"/>
    </source>
</evidence>
<dbReference type="GeneID" id="36622683"/>
<name>A0A2T4APU8_TRIHA</name>
<reference evidence="1 2" key="1">
    <citation type="submission" date="2016-07" db="EMBL/GenBank/DDBJ databases">
        <title>Multiple horizontal gene transfer events from other fungi enriched the ability of initially mycotrophic Trichoderma (Ascomycota) to feed on dead plant biomass.</title>
        <authorList>
            <consortium name="DOE Joint Genome Institute"/>
            <person name="Aerts A."/>
            <person name="Atanasova L."/>
            <person name="Chenthamara K."/>
            <person name="Zhang J."/>
            <person name="Grujic M."/>
            <person name="Henrissat B."/>
            <person name="Kuo A."/>
            <person name="Salamov A."/>
            <person name="Lipzen A."/>
            <person name="Labutti K."/>
            <person name="Barry K."/>
            <person name="Miao Y."/>
            <person name="Rahimi M.J."/>
            <person name="Shen Q."/>
            <person name="Grigoriev I.V."/>
            <person name="Kubicek C.P."/>
            <person name="Druzhinina I.S."/>
        </authorList>
    </citation>
    <scope>NUCLEOTIDE SEQUENCE [LARGE SCALE GENOMIC DNA]</scope>
    <source>
        <strain evidence="1 2">CBS 226.95</strain>
    </source>
</reference>
<keyword evidence="2" id="KW-1185">Reference proteome</keyword>
<dbReference type="AlphaFoldDB" id="A0A2T4APU8"/>
<proteinExistence type="predicted"/>
<dbReference type="EMBL" id="KZ679676">
    <property type="protein sequence ID" value="PTB59087.1"/>
    <property type="molecule type" value="Genomic_DNA"/>
</dbReference>
<protein>
    <submittedName>
        <fullName evidence="1">Uncharacterized protein</fullName>
    </submittedName>
</protein>
<sequence>MLQFVLVSLQQHIATNHSFTRGVSSFHARRALLARRLSAASRPLATGPSKRWTAADHLQRLSSIGRAGRRSATPWHCWPGSRVADHPCRHPCPACLKPRMAANGITTFLESSRGSTALLWRLYATERVPGLYSGELNLNGQTRE</sequence>
<dbReference type="RefSeq" id="XP_024778764.1">
    <property type="nucleotide sequence ID" value="XM_024914118.1"/>
</dbReference>
<organism evidence="1 2">
    <name type="scientific">Trichoderma harzianum CBS 226.95</name>
    <dbReference type="NCBI Taxonomy" id="983964"/>
    <lineage>
        <taxon>Eukaryota</taxon>
        <taxon>Fungi</taxon>
        <taxon>Dikarya</taxon>
        <taxon>Ascomycota</taxon>
        <taxon>Pezizomycotina</taxon>
        <taxon>Sordariomycetes</taxon>
        <taxon>Hypocreomycetidae</taxon>
        <taxon>Hypocreales</taxon>
        <taxon>Hypocreaceae</taxon>
        <taxon>Trichoderma</taxon>
    </lineage>
</organism>
<accession>A0A2T4APU8</accession>
<gene>
    <name evidence="1" type="ORF">M431DRAFT_294782</name>
</gene>
<dbReference type="Proteomes" id="UP000241690">
    <property type="component" value="Unassembled WGS sequence"/>
</dbReference>
<evidence type="ECO:0000313" key="1">
    <source>
        <dbReference type="EMBL" id="PTB59087.1"/>
    </source>
</evidence>